<sequence length="158" mass="18375">MFPPFRLLPKILHKIQRDLCKTILIAPAWPRQSWFTELPLLCCAKPLRLPLREDLLSQFKGRKLHQGLENLHLHAWLLSGIPSEREAFLTEKPSVSRDQSDNLQEQCMTPNVRHKMDEVEKSQFDTDDFEHALSSSDPPTTEMKFNTHDQPKSTYVTV</sequence>
<dbReference type="AlphaFoldDB" id="A0A8S3T3Y1"/>
<dbReference type="EMBL" id="CAJPWZ010001840">
    <property type="protein sequence ID" value="CAG2225207.1"/>
    <property type="molecule type" value="Genomic_DNA"/>
</dbReference>
<gene>
    <name evidence="2" type="ORF">MEDL_38334</name>
</gene>
<evidence type="ECO:0000313" key="3">
    <source>
        <dbReference type="Proteomes" id="UP000683360"/>
    </source>
</evidence>
<protein>
    <submittedName>
        <fullName evidence="2">Uncharacterized protein</fullName>
    </submittedName>
</protein>
<accession>A0A8S3T3Y1</accession>
<dbReference type="Proteomes" id="UP000683360">
    <property type="component" value="Unassembled WGS sequence"/>
</dbReference>
<evidence type="ECO:0000313" key="2">
    <source>
        <dbReference type="EMBL" id="CAG2225207.1"/>
    </source>
</evidence>
<organism evidence="2 3">
    <name type="scientific">Mytilus edulis</name>
    <name type="common">Blue mussel</name>
    <dbReference type="NCBI Taxonomy" id="6550"/>
    <lineage>
        <taxon>Eukaryota</taxon>
        <taxon>Metazoa</taxon>
        <taxon>Spiralia</taxon>
        <taxon>Lophotrochozoa</taxon>
        <taxon>Mollusca</taxon>
        <taxon>Bivalvia</taxon>
        <taxon>Autobranchia</taxon>
        <taxon>Pteriomorphia</taxon>
        <taxon>Mytilida</taxon>
        <taxon>Mytiloidea</taxon>
        <taxon>Mytilidae</taxon>
        <taxon>Mytilinae</taxon>
        <taxon>Mytilus</taxon>
    </lineage>
</organism>
<feature type="region of interest" description="Disordered" evidence="1">
    <location>
        <begin position="117"/>
        <end position="158"/>
    </location>
</feature>
<dbReference type="OrthoDB" id="6128509at2759"/>
<name>A0A8S3T3Y1_MYTED</name>
<keyword evidence="3" id="KW-1185">Reference proteome</keyword>
<evidence type="ECO:0000256" key="1">
    <source>
        <dbReference type="SAM" id="MobiDB-lite"/>
    </source>
</evidence>
<comment type="caution">
    <text evidence="2">The sequence shown here is derived from an EMBL/GenBank/DDBJ whole genome shotgun (WGS) entry which is preliminary data.</text>
</comment>
<reference evidence="2" key="1">
    <citation type="submission" date="2021-03" db="EMBL/GenBank/DDBJ databases">
        <authorList>
            <person name="Bekaert M."/>
        </authorList>
    </citation>
    <scope>NUCLEOTIDE SEQUENCE</scope>
</reference>
<proteinExistence type="predicted"/>